<accession>A0A4C1T977</accession>
<dbReference type="AlphaFoldDB" id="A0A4C1T977"/>
<name>A0A4C1T977_EUMVA</name>
<comment type="caution">
    <text evidence="1">The sequence shown here is derived from an EMBL/GenBank/DDBJ whole genome shotgun (WGS) entry which is preliminary data.</text>
</comment>
<evidence type="ECO:0000313" key="1">
    <source>
        <dbReference type="EMBL" id="GBP10038.1"/>
    </source>
</evidence>
<evidence type="ECO:0000313" key="2">
    <source>
        <dbReference type="Proteomes" id="UP000299102"/>
    </source>
</evidence>
<keyword evidence="2" id="KW-1185">Reference proteome</keyword>
<proteinExistence type="predicted"/>
<sequence length="142" mass="15936">MTNLQKNAWRFLRITFRVLPRVIISRSTGLVSRVTLQLWLRCLFTCNMMVSGEVISYDLIAHRKTGKYLLAGLQRSSGAVSYQQTVLEDSCESGSPKVLGVTFTCQLRTTCSDSRSLEGPRAERVLARSSKGSVNIPIQYMK</sequence>
<dbReference type="EMBL" id="BGZK01008844">
    <property type="protein sequence ID" value="GBP10038.1"/>
    <property type="molecule type" value="Genomic_DNA"/>
</dbReference>
<reference evidence="1 2" key="1">
    <citation type="journal article" date="2019" name="Commun. Biol.">
        <title>The bagworm genome reveals a unique fibroin gene that provides high tensile strength.</title>
        <authorList>
            <person name="Kono N."/>
            <person name="Nakamura H."/>
            <person name="Ohtoshi R."/>
            <person name="Tomita M."/>
            <person name="Numata K."/>
            <person name="Arakawa K."/>
        </authorList>
    </citation>
    <scope>NUCLEOTIDE SEQUENCE [LARGE SCALE GENOMIC DNA]</scope>
</reference>
<dbReference type="Proteomes" id="UP000299102">
    <property type="component" value="Unassembled WGS sequence"/>
</dbReference>
<organism evidence="1 2">
    <name type="scientific">Eumeta variegata</name>
    <name type="common">Bagworm moth</name>
    <name type="synonym">Eumeta japonica</name>
    <dbReference type="NCBI Taxonomy" id="151549"/>
    <lineage>
        <taxon>Eukaryota</taxon>
        <taxon>Metazoa</taxon>
        <taxon>Ecdysozoa</taxon>
        <taxon>Arthropoda</taxon>
        <taxon>Hexapoda</taxon>
        <taxon>Insecta</taxon>
        <taxon>Pterygota</taxon>
        <taxon>Neoptera</taxon>
        <taxon>Endopterygota</taxon>
        <taxon>Lepidoptera</taxon>
        <taxon>Glossata</taxon>
        <taxon>Ditrysia</taxon>
        <taxon>Tineoidea</taxon>
        <taxon>Psychidae</taxon>
        <taxon>Oiketicinae</taxon>
        <taxon>Eumeta</taxon>
    </lineage>
</organism>
<gene>
    <name evidence="1" type="ORF">EVAR_73396_1</name>
</gene>
<protein>
    <submittedName>
        <fullName evidence="1">Uncharacterized protein</fullName>
    </submittedName>
</protein>